<evidence type="ECO:0000259" key="3">
    <source>
        <dbReference type="SMART" id="SM00701"/>
    </source>
</evidence>
<dbReference type="SMART" id="SM00644">
    <property type="entry name" value="Ami_2"/>
    <property type="match status" value="1"/>
</dbReference>
<dbReference type="InterPro" id="IPR002502">
    <property type="entry name" value="Amidase_domain"/>
</dbReference>
<dbReference type="Proteomes" id="UP001161390">
    <property type="component" value="Unassembled WGS sequence"/>
</dbReference>
<protein>
    <recommendedName>
        <fullName evidence="6">N-acetylmuramoyl-L-alanine amidase</fullName>
    </recommendedName>
</protein>
<evidence type="ECO:0008006" key="6">
    <source>
        <dbReference type="Google" id="ProtNLM"/>
    </source>
</evidence>
<reference evidence="4" key="1">
    <citation type="journal article" date="2014" name="Int. J. Syst. Evol. Microbiol.">
        <title>Complete genome of a new Firmicutes species belonging to the dominant human colonic microbiota ('Ruminococcus bicirculans') reveals two chromosomes and a selective capacity to utilize plant glucans.</title>
        <authorList>
            <consortium name="NISC Comparative Sequencing Program"/>
            <person name="Wegmann U."/>
            <person name="Louis P."/>
            <person name="Goesmann A."/>
            <person name="Henrissat B."/>
            <person name="Duncan S.H."/>
            <person name="Flint H.J."/>
        </authorList>
    </citation>
    <scope>NUCLEOTIDE SEQUENCE</scope>
    <source>
        <strain evidence="4">NBRC 108216</strain>
    </source>
</reference>
<dbReference type="SMART" id="SM00701">
    <property type="entry name" value="PGRP"/>
    <property type="match status" value="1"/>
</dbReference>
<dbReference type="Pfam" id="PF01510">
    <property type="entry name" value="Amidase_2"/>
    <property type="match status" value="1"/>
</dbReference>
<evidence type="ECO:0000313" key="4">
    <source>
        <dbReference type="EMBL" id="GLQ20408.1"/>
    </source>
</evidence>
<organism evidence="4 5">
    <name type="scientific">Algimonas porphyrae</name>
    <dbReference type="NCBI Taxonomy" id="1128113"/>
    <lineage>
        <taxon>Bacteria</taxon>
        <taxon>Pseudomonadati</taxon>
        <taxon>Pseudomonadota</taxon>
        <taxon>Alphaproteobacteria</taxon>
        <taxon>Maricaulales</taxon>
        <taxon>Robiginitomaculaceae</taxon>
        <taxon>Algimonas</taxon>
    </lineage>
</organism>
<evidence type="ECO:0000259" key="2">
    <source>
        <dbReference type="SMART" id="SM00644"/>
    </source>
</evidence>
<keyword evidence="5" id="KW-1185">Reference proteome</keyword>
<accession>A0ABQ5V0S3</accession>
<evidence type="ECO:0000256" key="1">
    <source>
        <dbReference type="ARBA" id="ARBA00007553"/>
    </source>
</evidence>
<dbReference type="PANTHER" id="PTHR11022">
    <property type="entry name" value="PEPTIDOGLYCAN RECOGNITION PROTEIN"/>
    <property type="match status" value="1"/>
</dbReference>
<proteinExistence type="inferred from homology"/>
<feature type="domain" description="N-acetylmuramoyl-L-alanine amidase" evidence="2">
    <location>
        <begin position="40"/>
        <end position="171"/>
    </location>
</feature>
<evidence type="ECO:0000313" key="5">
    <source>
        <dbReference type="Proteomes" id="UP001161390"/>
    </source>
</evidence>
<feature type="domain" description="Peptidoglycan recognition protein family" evidence="3">
    <location>
        <begin position="41"/>
        <end position="165"/>
    </location>
</feature>
<dbReference type="SUPFAM" id="SSF55846">
    <property type="entry name" value="N-acetylmuramoyl-L-alanine amidase-like"/>
    <property type="match status" value="1"/>
</dbReference>
<reference evidence="4" key="2">
    <citation type="submission" date="2023-01" db="EMBL/GenBank/DDBJ databases">
        <title>Draft genome sequence of Algimonas porphyrae strain NBRC 108216.</title>
        <authorList>
            <person name="Sun Q."/>
            <person name="Mori K."/>
        </authorList>
    </citation>
    <scope>NUCLEOTIDE SEQUENCE</scope>
    <source>
        <strain evidence="4">NBRC 108216</strain>
    </source>
</reference>
<dbReference type="CDD" id="cd06583">
    <property type="entry name" value="PGRP"/>
    <property type="match status" value="1"/>
</dbReference>
<name>A0ABQ5V0S3_9PROT</name>
<dbReference type="InterPro" id="IPR015510">
    <property type="entry name" value="PGRP"/>
</dbReference>
<comment type="similarity">
    <text evidence="1">Belongs to the N-acetylmuramoyl-L-alanine amidase 2 family.</text>
</comment>
<dbReference type="EMBL" id="BSNJ01000002">
    <property type="protein sequence ID" value="GLQ20408.1"/>
    <property type="molecule type" value="Genomic_DNA"/>
</dbReference>
<dbReference type="InterPro" id="IPR006619">
    <property type="entry name" value="PGRP_domain_met/bac"/>
</dbReference>
<gene>
    <name evidence="4" type="ORF">GCM10007854_13630</name>
</gene>
<dbReference type="Gene3D" id="3.40.80.10">
    <property type="entry name" value="Peptidoglycan recognition protein-like"/>
    <property type="match status" value="1"/>
</dbReference>
<comment type="caution">
    <text evidence="4">The sequence shown here is derived from an EMBL/GenBank/DDBJ whole genome shotgun (WGS) entry which is preliminary data.</text>
</comment>
<dbReference type="PANTHER" id="PTHR11022:SF41">
    <property type="entry name" value="PEPTIDOGLYCAN-RECOGNITION PROTEIN LC-RELATED"/>
    <property type="match status" value="1"/>
</dbReference>
<dbReference type="InterPro" id="IPR036505">
    <property type="entry name" value="Amidase/PGRP_sf"/>
</dbReference>
<sequence>MWAMRGKARDRNAMTGIPYRQAIRNACAAFRKPPIRRQLMRFLEPANRHIDRVFIHSSATKAKMDIGRKEIDRWHRERGWSGIGYHLVIRRDGSTEIGRDVDTAGAHARGHNTGSIGVVMVGGLSDDGGSEANFTGAQFKTLRRVVDEMITTYPGVTVMGHRNVAPTACPSFDVLRWLKTGEVEP</sequence>